<feature type="domain" description="VOC" evidence="1">
    <location>
        <begin position="4"/>
        <end position="125"/>
    </location>
</feature>
<keyword evidence="3" id="KW-1185">Reference proteome</keyword>
<dbReference type="AlphaFoldDB" id="A0A1D3DMI6"/>
<dbReference type="OrthoDB" id="1645442at2"/>
<dbReference type="Pfam" id="PF18029">
    <property type="entry name" value="Glyoxalase_6"/>
    <property type="match status" value="1"/>
</dbReference>
<dbReference type="InterPro" id="IPR029068">
    <property type="entry name" value="Glyas_Bleomycin-R_OHBP_Dase"/>
</dbReference>
<evidence type="ECO:0000313" key="2">
    <source>
        <dbReference type="EMBL" id="OEJ93543.1"/>
    </source>
</evidence>
<dbReference type="RefSeq" id="WP_023590883.1">
    <property type="nucleotide sequence ID" value="NZ_ASHX02000001.1"/>
</dbReference>
<organism evidence="2 3">
    <name type="scientific">Streptomyces thermolilacinus SPC6</name>
    <dbReference type="NCBI Taxonomy" id="1306406"/>
    <lineage>
        <taxon>Bacteria</taxon>
        <taxon>Bacillati</taxon>
        <taxon>Actinomycetota</taxon>
        <taxon>Actinomycetes</taxon>
        <taxon>Kitasatosporales</taxon>
        <taxon>Streptomycetaceae</taxon>
        <taxon>Streptomyces</taxon>
    </lineage>
</organism>
<dbReference type="EMBL" id="ASHX02000001">
    <property type="protein sequence ID" value="OEJ93543.1"/>
    <property type="molecule type" value="Genomic_DNA"/>
</dbReference>
<dbReference type="CDD" id="cd06587">
    <property type="entry name" value="VOC"/>
    <property type="match status" value="1"/>
</dbReference>
<dbReference type="InterPro" id="IPR037523">
    <property type="entry name" value="VOC_core"/>
</dbReference>
<dbReference type="SUPFAM" id="SSF54593">
    <property type="entry name" value="Glyoxalase/Bleomycin resistance protein/Dihydroxybiphenyl dioxygenase"/>
    <property type="match status" value="1"/>
</dbReference>
<dbReference type="Gene3D" id="3.10.180.10">
    <property type="entry name" value="2,3-Dihydroxybiphenyl 1,2-Dioxygenase, domain 1"/>
    <property type="match status" value="1"/>
</dbReference>
<proteinExistence type="predicted"/>
<comment type="caution">
    <text evidence="2">The sequence shown here is derived from an EMBL/GenBank/DDBJ whole genome shotgun (WGS) entry which is preliminary data.</text>
</comment>
<gene>
    <name evidence="2" type="ORF">J116_002770</name>
</gene>
<dbReference type="PANTHER" id="PTHR35908">
    <property type="entry name" value="HYPOTHETICAL FUSION PROTEIN"/>
    <property type="match status" value="1"/>
</dbReference>
<dbReference type="PROSITE" id="PS51819">
    <property type="entry name" value="VOC"/>
    <property type="match status" value="1"/>
</dbReference>
<dbReference type="PANTHER" id="PTHR35908:SF1">
    <property type="entry name" value="CONSERVED PROTEIN"/>
    <property type="match status" value="1"/>
</dbReference>
<accession>A0A1D3DMI6</accession>
<dbReference type="Proteomes" id="UP000095329">
    <property type="component" value="Unassembled WGS sequence"/>
</dbReference>
<dbReference type="InterPro" id="IPR041581">
    <property type="entry name" value="Glyoxalase_6"/>
</dbReference>
<evidence type="ECO:0000313" key="3">
    <source>
        <dbReference type="Proteomes" id="UP000095329"/>
    </source>
</evidence>
<dbReference type="STRING" id="1306406.J116_002770"/>
<sequence>MIGRLQCVVVDCSDPLRLARFYEGVIGGSVNLPDPRWTLDDDWATLHTDDGRVLAFQRAADHRPPRWPDPQHPQRFHLDVGVDDLARARDEAVALGASVLDEGEPGRSWIVCADPAGHPFCLVRE</sequence>
<evidence type="ECO:0000259" key="1">
    <source>
        <dbReference type="PROSITE" id="PS51819"/>
    </source>
</evidence>
<dbReference type="eggNOG" id="COG0346">
    <property type="taxonomic scope" value="Bacteria"/>
</dbReference>
<protein>
    <submittedName>
        <fullName evidence="2">Glyoxalase</fullName>
    </submittedName>
</protein>
<reference evidence="2 3" key="1">
    <citation type="journal article" date="2013" name="Genome Announc.">
        <title>Genome Sequence of Streptomyces violaceusniger Strain SPC6, a Halotolerant Streptomycete That Exhibits Rapid Growth and Development.</title>
        <authorList>
            <person name="Chen X."/>
            <person name="Zhang B."/>
            <person name="Zhang W."/>
            <person name="Wu X."/>
            <person name="Zhang M."/>
            <person name="Chen T."/>
            <person name="Liu G."/>
            <person name="Dyson P."/>
        </authorList>
    </citation>
    <scope>NUCLEOTIDE SEQUENCE [LARGE SCALE GENOMIC DNA]</scope>
    <source>
        <strain evidence="2 3">SPC6</strain>
    </source>
</reference>
<name>A0A1D3DMI6_9ACTN</name>